<dbReference type="Pfam" id="PF07943">
    <property type="entry name" value="PBP5_C"/>
    <property type="match status" value="1"/>
</dbReference>
<dbReference type="SMART" id="SM00936">
    <property type="entry name" value="PBP5_C"/>
    <property type="match status" value="1"/>
</dbReference>
<evidence type="ECO:0000256" key="9">
    <source>
        <dbReference type="ARBA" id="ARBA00022960"/>
    </source>
</evidence>
<comment type="caution">
    <text evidence="17">The sequence shown here is derived from an EMBL/GenBank/DDBJ whole genome shotgun (WGS) entry which is preliminary data.</text>
</comment>
<evidence type="ECO:0000256" key="14">
    <source>
        <dbReference type="PIRSR" id="PIRSR618044-2"/>
    </source>
</evidence>
<evidence type="ECO:0000256" key="5">
    <source>
        <dbReference type="ARBA" id="ARBA00022645"/>
    </source>
</evidence>
<feature type="binding site" evidence="14">
    <location>
        <position position="260"/>
    </location>
    <ligand>
        <name>substrate</name>
    </ligand>
</feature>
<comment type="similarity">
    <text evidence="3 15">Belongs to the peptidase S11 family.</text>
</comment>
<comment type="pathway">
    <text evidence="2">Cell wall biogenesis; peptidoglycan biosynthesis.</text>
</comment>
<evidence type="ECO:0000313" key="17">
    <source>
        <dbReference type="EMBL" id="MCH1627861.1"/>
    </source>
</evidence>
<dbReference type="InterPro" id="IPR018044">
    <property type="entry name" value="Peptidase_S11"/>
</dbReference>
<dbReference type="GO" id="GO:0009252">
    <property type="term" value="P:peptidoglycan biosynthetic process"/>
    <property type="evidence" value="ECO:0007669"/>
    <property type="project" value="UniProtKB-KW"/>
</dbReference>
<feature type="active site" evidence="13">
    <location>
        <position position="132"/>
    </location>
</feature>
<evidence type="ECO:0000256" key="13">
    <source>
        <dbReference type="PIRSR" id="PIRSR618044-1"/>
    </source>
</evidence>
<keyword evidence="5 17" id="KW-0121">Carboxypeptidase</keyword>
<dbReference type="PANTHER" id="PTHR21581">
    <property type="entry name" value="D-ALANYL-D-ALANINE CARBOXYPEPTIDASE"/>
    <property type="match status" value="1"/>
</dbReference>
<feature type="active site" description="Proton acceptor" evidence="13">
    <location>
        <position position="70"/>
    </location>
</feature>
<evidence type="ECO:0000256" key="2">
    <source>
        <dbReference type="ARBA" id="ARBA00004752"/>
    </source>
</evidence>
<dbReference type="SUPFAM" id="SSF69189">
    <property type="entry name" value="Penicillin-binding protein associated domain"/>
    <property type="match status" value="1"/>
</dbReference>
<dbReference type="InterPro" id="IPR015956">
    <property type="entry name" value="Peniciliin-bd_prot_C_sf"/>
</dbReference>
<evidence type="ECO:0000256" key="8">
    <source>
        <dbReference type="ARBA" id="ARBA00022801"/>
    </source>
</evidence>
<feature type="active site" description="Proton acceptor" evidence="13">
    <location>
        <position position="67"/>
    </location>
</feature>
<dbReference type="InterPro" id="IPR012907">
    <property type="entry name" value="Peptidase_S11_C"/>
</dbReference>
<evidence type="ECO:0000256" key="15">
    <source>
        <dbReference type="RuleBase" id="RU004016"/>
    </source>
</evidence>
<dbReference type="Proteomes" id="UP001431131">
    <property type="component" value="Unassembled WGS sequence"/>
</dbReference>
<name>A0AAW5ECS6_9BACI</name>
<dbReference type="GO" id="GO:0071555">
    <property type="term" value="P:cell wall organization"/>
    <property type="evidence" value="ECO:0007669"/>
    <property type="project" value="UniProtKB-KW"/>
</dbReference>
<keyword evidence="7" id="KW-0732">Signal</keyword>
<dbReference type="InterPro" id="IPR001967">
    <property type="entry name" value="Peptidase_S11_N"/>
</dbReference>
<evidence type="ECO:0000256" key="10">
    <source>
        <dbReference type="ARBA" id="ARBA00022984"/>
    </source>
</evidence>
<proteinExistence type="inferred from homology"/>
<dbReference type="GO" id="GO:0006508">
    <property type="term" value="P:proteolysis"/>
    <property type="evidence" value="ECO:0007669"/>
    <property type="project" value="UniProtKB-KW"/>
</dbReference>
<evidence type="ECO:0000259" key="16">
    <source>
        <dbReference type="SMART" id="SM00936"/>
    </source>
</evidence>
<keyword evidence="18" id="KW-1185">Reference proteome</keyword>
<dbReference type="RefSeq" id="WP_240257778.1">
    <property type="nucleotide sequence ID" value="NZ_JAKTTI010000059.1"/>
</dbReference>
<evidence type="ECO:0000256" key="3">
    <source>
        <dbReference type="ARBA" id="ARBA00007164"/>
    </source>
</evidence>
<dbReference type="EC" id="3.4.16.4" evidence="4"/>
<dbReference type="SUPFAM" id="SSF56601">
    <property type="entry name" value="beta-lactamase/transpeptidase-like"/>
    <property type="match status" value="1"/>
</dbReference>
<dbReference type="EMBL" id="JAKTTI010000059">
    <property type="protein sequence ID" value="MCH1627861.1"/>
    <property type="molecule type" value="Genomic_DNA"/>
</dbReference>
<dbReference type="PRINTS" id="PR00725">
    <property type="entry name" value="DADACBPTASE1"/>
</dbReference>
<evidence type="ECO:0000256" key="6">
    <source>
        <dbReference type="ARBA" id="ARBA00022670"/>
    </source>
</evidence>
<evidence type="ECO:0000256" key="12">
    <source>
        <dbReference type="ARBA" id="ARBA00034000"/>
    </source>
</evidence>
<dbReference type="InterPro" id="IPR037167">
    <property type="entry name" value="Peptidase_S11_C_sf"/>
</dbReference>
<organism evidence="17 18">
    <name type="scientific">Fredinandcohnia quinoae</name>
    <dbReference type="NCBI Taxonomy" id="2918902"/>
    <lineage>
        <taxon>Bacteria</taxon>
        <taxon>Bacillati</taxon>
        <taxon>Bacillota</taxon>
        <taxon>Bacilli</taxon>
        <taxon>Bacillales</taxon>
        <taxon>Bacillaceae</taxon>
        <taxon>Fredinandcohnia</taxon>
    </lineage>
</organism>
<comment type="function">
    <text evidence="1">Removes C-terminal D-alanyl residues from sugar-peptide cell wall precursors.</text>
</comment>
<evidence type="ECO:0000256" key="11">
    <source>
        <dbReference type="ARBA" id="ARBA00023316"/>
    </source>
</evidence>
<dbReference type="AlphaFoldDB" id="A0AAW5ECS6"/>
<keyword evidence="8" id="KW-0378">Hydrolase</keyword>
<protein>
    <recommendedName>
        <fullName evidence="4">serine-type D-Ala-D-Ala carboxypeptidase</fullName>
        <ecNumber evidence="4">3.4.16.4</ecNumber>
    </recommendedName>
</protein>
<keyword evidence="9" id="KW-0133">Cell shape</keyword>
<dbReference type="Pfam" id="PF00768">
    <property type="entry name" value="Peptidase_S11"/>
    <property type="match status" value="1"/>
</dbReference>
<evidence type="ECO:0000256" key="1">
    <source>
        <dbReference type="ARBA" id="ARBA00003217"/>
    </source>
</evidence>
<keyword evidence="11" id="KW-0961">Cell wall biogenesis/degradation</keyword>
<sequence>MKKQLQKKLIISLIAIFLLSIFSNSYITVQAEALAPEIDAKYAILIDGDTGRVLFEKNADVAAPIASMTKMMTEYLVLEAINKGKISWNDTTTVSDYAFAISDPSNGFSGAGLTQNKPYIVEDLYNAMAIYSDNAATITLAELVGGTETNFVKMMNDKAAELGLPDYHFANSTGLTNQMLEDVYPDGRDPNGDNILSAESVALLAYSLIKDYPEALEHSSIPQITFEGKKLNNYNWMLKHDPAESPNFVPYYYEGMDGLKTGYTGPAGKCFTGTAVRNGKRLITVIMHTNVEKDAPRFVETKKLLDYGFNNFEKVEIFPKGYQMKGKEELKVLKGKEKEVEVVTNKPISILIRKGEDKSLYEASYVYDKKLVSKDNEITAPIKKGDKVGTMKITYKGDGEIKFITQGKEDVIQADLVIKKDVEKTNWFVLMLRGIGGFFSDIWSSIANAVKGWF</sequence>
<dbReference type="Gene3D" id="3.40.710.10">
    <property type="entry name" value="DD-peptidase/beta-lactamase superfamily"/>
    <property type="match status" value="1"/>
</dbReference>
<comment type="catalytic activity">
    <reaction evidence="12">
        <text>Preferential cleavage: (Ac)2-L-Lys-D-Ala-|-D-Ala. Also transpeptidation of peptidyl-alanyl moieties that are N-acyl substituents of D-alanine.</text>
        <dbReference type="EC" id="3.4.16.4"/>
    </reaction>
</comment>
<dbReference type="InterPro" id="IPR012338">
    <property type="entry name" value="Beta-lactam/transpept-like"/>
</dbReference>
<keyword evidence="6" id="KW-0645">Protease</keyword>
<accession>A0AAW5ECS6</accession>
<evidence type="ECO:0000313" key="18">
    <source>
        <dbReference type="Proteomes" id="UP001431131"/>
    </source>
</evidence>
<gene>
    <name evidence="17" type="ORF">MJG50_21225</name>
</gene>
<feature type="domain" description="Peptidase S11 D-Ala-D-Ala carboxypeptidase A C-terminal" evidence="16">
    <location>
        <begin position="312"/>
        <end position="424"/>
    </location>
</feature>
<keyword evidence="10" id="KW-0573">Peptidoglycan synthesis</keyword>
<dbReference type="PANTHER" id="PTHR21581:SF11">
    <property type="entry name" value="D-ALANYL-D-ALANINE CARBOXYPEPTIDASE DACA"/>
    <property type="match status" value="1"/>
</dbReference>
<dbReference type="GO" id="GO:0008360">
    <property type="term" value="P:regulation of cell shape"/>
    <property type="evidence" value="ECO:0007669"/>
    <property type="project" value="UniProtKB-KW"/>
</dbReference>
<evidence type="ECO:0000256" key="7">
    <source>
        <dbReference type="ARBA" id="ARBA00022729"/>
    </source>
</evidence>
<dbReference type="Gene3D" id="2.60.410.10">
    <property type="entry name" value="D-Ala-D-Ala carboxypeptidase, C-terminal domain"/>
    <property type="match status" value="1"/>
</dbReference>
<reference evidence="17" key="1">
    <citation type="submission" date="2022-02" db="EMBL/GenBank/DDBJ databases">
        <title>Fredinandcohnia quinoae sp. nov. isolated from Chenopodium quinoa seeds.</title>
        <authorList>
            <person name="Saati-Santamaria Z."/>
            <person name="Flores-Felix J.D."/>
            <person name="Igual J.M."/>
            <person name="Velazquez E."/>
            <person name="Garcia-Fraile P."/>
            <person name="Martinez-Molina E."/>
        </authorList>
    </citation>
    <scope>NUCLEOTIDE SEQUENCE</scope>
    <source>
        <strain evidence="17">SECRCQ15</strain>
    </source>
</reference>
<dbReference type="GO" id="GO:0009002">
    <property type="term" value="F:serine-type D-Ala-D-Ala carboxypeptidase activity"/>
    <property type="evidence" value="ECO:0007669"/>
    <property type="project" value="UniProtKB-EC"/>
</dbReference>
<evidence type="ECO:0000256" key="4">
    <source>
        <dbReference type="ARBA" id="ARBA00012448"/>
    </source>
</evidence>